<feature type="transmembrane region" description="Helical" evidence="1">
    <location>
        <begin position="17"/>
        <end position="38"/>
    </location>
</feature>
<dbReference type="Proteomes" id="UP000198967">
    <property type="component" value="Unassembled WGS sequence"/>
</dbReference>
<gene>
    <name evidence="2" type="ORF">SAMN05216377_12292</name>
</gene>
<dbReference type="STRING" id="366584.SAMN05216377_12292"/>
<accession>A0A1G8CGV1</accession>
<sequence>MTALERERGGAVSTQLALLWSGTLTLVLAGVQISLYAFASQMAMTAAEDGLRSGRYYGIESAAEAESTALRFLERSASRVLLEPRAEAVIQPDGSLDVTVSGSALTVLPLVDLAIARTARGAVERPAA</sequence>
<keyword evidence="1" id="KW-0472">Membrane</keyword>
<organism evidence="2 3">
    <name type="scientific">Pseudonocardia oroxyli</name>
    <dbReference type="NCBI Taxonomy" id="366584"/>
    <lineage>
        <taxon>Bacteria</taxon>
        <taxon>Bacillati</taxon>
        <taxon>Actinomycetota</taxon>
        <taxon>Actinomycetes</taxon>
        <taxon>Pseudonocardiales</taxon>
        <taxon>Pseudonocardiaceae</taxon>
        <taxon>Pseudonocardia</taxon>
    </lineage>
</organism>
<dbReference type="EMBL" id="FNBE01000022">
    <property type="protein sequence ID" value="SDH44628.1"/>
    <property type="molecule type" value="Genomic_DNA"/>
</dbReference>
<evidence type="ECO:0000313" key="3">
    <source>
        <dbReference type="Proteomes" id="UP000198967"/>
    </source>
</evidence>
<dbReference type="OrthoDB" id="3576765at2"/>
<keyword evidence="1" id="KW-0812">Transmembrane</keyword>
<name>A0A1G8CGV1_PSEOR</name>
<evidence type="ECO:0000256" key="1">
    <source>
        <dbReference type="SAM" id="Phobius"/>
    </source>
</evidence>
<dbReference type="AlphaFoldDB" id="A0A1G8CGV1"/>
<dbReference type="RefSeq" id="WP_143030249.1">
    <property type="nucleotide sequence ID" value="NZ_FNBE01000022.1"/>
</dbReference>
<keyword evidence="3" id="KW-1185">Reference proteome</keyword>
<evidence type="ECO:0000313" key="2">
    <source>
        <dbReference type="EMBL" id="SDH44628.1"/>
    </source>
</evidence>
<protein>
    <recommendedName>
        <fullName evidence="4">TadE-like protein</fullName>
    </recommendedName>
</protein>
<reference evidence="2 3" key="1">
    <citation type="submission" date="2016-10" db="EMBL/GenBank/DDBJ databases">
        <authorList>
            <person name="de Groot N.N."/>
        </authorList>
    </citation>
    <scope>NUCLEOTIDE SEQUENCE [LARGE SCALE GENOMIC DNA]</scope>
    <source>
        <strain evidence="2 3">CGMCC 4.3143</strain>
    </source>
</reference>
<evidence type="ECO:0008006" key="4">
    <source>
        <dbReference type="Google" id="ProtNLM"/>
    </source>
</evidence>
<proteinExistence type="predicted"/>
<keyword evidence="1" id="KW-1133">Transmembrane helix</keyword>